<evidence type="ECO:0000313" key="1">
    <source>
        <dbReference type="Proteomes" id="UP000000437"/>
    </source>
</evidence>
<evidence type="ECO:0000313" key="2">
    <source>
        <dbReference type="RefSeq" id="XP_073775199.1"/>
    </source>
</evidence>
<keyword evidence="1" id="KW-1185">Reference proteome</keyword>
<name>A0AC58GZN6_DANRE</name>
<proteinExistence type="predicted"/>
<protein>
    <submittedName>
        <fullName evidence="2">Interferon-induced, double-stranded RNA-activated protein kinase isoform X1</fullName>
    </submittedName>
</protein>
<dbReference type="Proteomes" id="UP000000437">
    <property type="component" value="Chromosome 13"/>
</dbReference>
<keyword evidence="2" id="KW-0418">Kinase</keyword>
<accession>A0AC58GZN6</accession>
<sequence>MESLSGNYTSLLNEYQQKTQCTVEFEEGPTDGPSHNKRFTMRAIVNGQKFPDGTGKTKKEAKQNAAKNALEGLKSTHSDEPTPSPVENISISKIASHPNYTCWLNEHSQKSRLMFKACESTKMDPGNLTRLCTYVCKYVCDDKEFPEGYGKNKKEAKEAAALRVYEELNKTQNTEVLDENSNRAQRSETTSYSLDRRSSVADDSRSSTPDNNYIAYLNNYCQKKKRVYDFKLVDRIGPPHNPIFVYKVVMDGKEYPEAQGRSAKEAKQNAAQHAWSEIRDQSGWTTPSSEDGAFSQSQDTCKSEDVQRSANASSTSNFISFRDSAAAASSPMATSPSVSLVDVKPKIKLAPRFLSPNGLDRSKEGGPDMKVPNPAKASGGQTPNSATKSRFLEDFDSINPIGKGGFGRVFKARRKLEDKYYAVKIVKSTEKARREVGALADFNNPNIVRYFSSWEEDTAYKHESSESFSDSGSGPGTKFLYIQMEFCEGNTLRVWIKERNSSNKQSPERRTEAAQIYRQVLKAVEYIHSKLLIHRDLKPPNIMFSSEGRVKVGDFGLVTAAENENEEQLLERTKRTGTRTYMSPEQMNQTTYDRKVDIYALGLIYFELVWNLGTVHEKEKIWDKLRVRVFPVQFTKMFIFEHKLMERMLSPRPEDRPDATDLILDLDQHYTLLKTDQDLRTV</sequence>
<gene>
    <name evidence="2" type="primary">eif2ak2</name>
    <name evidence="2" type="synonym">pkr</name>
</gene>
<dbReference type="RefSeq" id="XP_073775199.1">
    <property type="nucleotide sequence ID" value="XM_073919098.1"/>
</dbReference>
<organism evidence="1 2">
    <name type="scientific">Danio rerio</name>
    <name type="common">Zebrafish</name>
    <name type="synonym">Brachydanio rerio</name>
    <dbReference type="NCBI Taxonomy" id="7955"/>
    <lineage>
        <taxon>Eukaryota</taxon>
        <taxon>Metazoa</taxon>
        <taxon>Chordata</taxon>
        <taxon>Craniata</taxon>
        <taxon>Vertebrata</taxon>
        <taxon>Euteleostomi</taxon>
        <taxon>Actinopterygii</taxon>
        <taxon>Neopterygii</taxon>
        <taxon>Teleostei</taxon>
        <taxon>Ostariophysi</taxon>
        <taxon>Cypriniformes</taxon>
        <taxon>Danionidae</taxon>
        <taxon>Danioninae</taxon>
        <taxon>Danio</taxon>
    </lineage>
</organism>
<reference evidence="2" key="1">
    <citation type="submission" date="2025-08" db="UniProtKB">
        <authorList>
            <consortium name="RefSeq"/>
        </authorList>
    </citation>
    <scope>IDENTIFICATION</scope>
    <source>
        <strain evidence="2">Tuebingen</strain>
        <tissue evidence="2">Fibroblasts and whole tissue</tissue>
    </source>
</reference>
<keyword evidence="2" id="KW-0808">Transferase</keyword>